<accession>A0A2T6KMJ1</accession>
<dbReference type="SUPFAM" id="SSF55298">
    <property type="entry name" value="YjgF-like"/>
    <property type="match status" value="1"/>
</dbReference>
<comment type="caution">
    <text evidence="1">The sequence shown here is derived from an EMBL/GenBank/DDBJ whole genome shotgun (WGS) entry which is preliminary data.</text>
</comment>
<evidence type="ECO:0000313" key="2">
    <source>
        <dbReference type="Proteomes" id="UP000244523"/>
    </source>
</evidence>
<dbReference type="AlphaFoldDB" id="A0A2T6KMJ1"/>
<dbReference type="Proteomes" id="UP000244523">
    <property type="component" value="Unassembled WGS sequence"/>
</dbReference>
<reference evidence="1 2" key="1">
    <citation type="submission" date="2018-04" db="EMBL/GenBank/DDBJ databases">
        <title>Genomic Encyclopedia of Archaeal and Bacterial Type Strains, Phase II (KMG-II): from individual species to whole genera.</title>
        <authorList>
            <person name="Goeker M."/>
        </authorList>
    </citation>
    <scope>NUCLEOTIDE SEQUENCE [LARGE SCALE GENOMIC DNA]</scope>
    <source>
        <strain evidence="1 2">DSM 29955</strain>
    </source>
</reference>
<organism evidence="1 2">
    <name type="scientific">Yoonia sediminilitoris</name>
    <dbReference type="NCBI Taxonomy" id="1286148"/>
    <lineage>
        <taxon>Bacteria</taxon>
        <taxon>Pseudomonadati</taxon>
        <taxon>Pseudomonadota</taxon>
        <taxon>Alphaproteobacteria</taxon>
        <taxon>Rhodobacterales</taxon>
        <taxon>Paracoccaceae</taxon>
        <taxon>Yoonia</taxon>
    </lineage>
</organism>
<protein>
    <submittedName>
        <fullName evidence="1">Uncharacterized protein</fullName>
    </submittedName>
</protein>
<keyword evidence="2" id="KW-1185">Reference proteome</keyword>
<dbReference type="InterPro" id="IPR035959">
    <property type="entry name" value="RutC-like_sf"/>
</dbReference>
<dbReference type="RefSeq" id="WP_108385558.1">
    <property type="nucleotide sequence ID" value="NZ_QBUD01000002.1"/>
</dbReference>
<gene>
    <name evidence="1" type="ORF">C8N45_102454</name>
</gene>
<dbReference type="Gene3D" id="3.30.1330.40">
    <property type="entry name" value="RutC-like"/>
    <property type="match status" value="1"/>
</dbReference>
<evidence type="ECO:0000313" key="1">
    <source>
        <dbReference type="EMBL" id="PUB17442.1"/>
    </source>
</evidence>
<sequence>MLTIADPYHRFMPYEPVTVPSAAADPGSPDGPLIVNGALLHFIDLWRDAGRRARTAVNVASLPANALVETETVVELK</sequence>
<name>A0A2T6KMJ1_9RHOB</name>
<proteinExistence type="predicted"/>
<dbReference type="EMBL" id="QBUD01000002">
    <property type="protein sequence ID" value="PUB17442.1"/>
    <property type="molecule type" value="Genomic_DNA"/>
</dbReference>